<dbReference type="GO" id="GO:0016020">
    <property type="term" value="C:membrane"/>
    <property type="evidence" value="ECO:0007669"/>
    <property type="project" value="UniProtKB-SubCell"/>
</dbReference>
<dbReference type="AlphaFoldDB" id="A0A9W8JIW7"/>
<reference evidence="7" key="1">
    <citation type="submission" date="2022-06" db="EMBL/GenBank/DDBJ databases">
        <title>Genome Sequence of Candolleomyces eurysporus.</title>
        <authorList>
            <person name="Buettner E."/>
        </authorList>
    </citation>
    <scope>NUCLEOTIDE SEQUENCE</scope>
    <source>
        <strain evidence="7">VTCC 930004</strain>
    </source>
</reference>
<feature type="transmembrane region" description="Helical" evidence="6">
    <location>
        <begin position="124"/>
        <end position="146"/>
    </location>
</feature>
<sequence length="183" mass="20157">MPRTISNYSPPRRSAPIVHVPPTSIYRVNNRVRPRKLKKTIGVYVAGALFALANWTFLDAAILSAYAKSPWGQPGTDDPPVHVTFVDWIPGICSLLGYSVVHMIDKDRFRENDGLASAVWMAKLFVFIGLVLMVGGLAGSVTVLVLKYIQGAYPKHFAYYGYASVSQNLVMMLSAGVLWIAQI</sequence>
<keyword evidence="4 6" id="KW-1133">Transmembrane helix</keyword>
<accession>A0A9W8JIW7</accession>
<evidence type="ECO:0000256" key="4">
    <source>
        <dbReference type="ARBA" id="ARBA00022989"/>
    </source>
</evidence>
<keyword evidence="5 6" id="KW-0472">Membrane</keyword>
<evidence type="ECO:0000313" key="7">
    <source>
        <dbReference type="EMBL" id="KAJ2936566.1"/>
    </source>
</evidence>
<keyword evidence="3 6" id="KW-0812">Transmembrane</keyword>
<evidence type="ECO:0000256" key="3">
    <source>
        <dbReference type="ARBA" id="ARBA00022692"/>
    </source>
</evidence>
<feature type="transmembrane region" description="Helical" evidence="6">
    <location>
        <begin position="158"/>
        <end position="181"/>
    </location>
</feature>
<keyword evidence="8" id="KW-1185">Reference proteome</keyword>
<dbReference type="OrthoDB" id="268928at2759"/>
<comment type="caution">
    <text evidence="7">The sequence shown here is derived from an EMBL/GenBank/DDBJ whole genome shotgun (WGS) entry which is preliminary data.</text>
</comment>
<dbReference type="InterPro" id="IPR007919">
    <property type="entry name" value="UPF0220"/>
</dbReference>
<evidence type="ECO:0000256" key="2">
    <source>
        <dbReference type="ARBA" id="ARBA00005335"/>
    </source>
</evidence>
<dbReference type="PANTHER" id="PTHR13180">
    <property type="entry name" value="SMALL MEMBRANE PROTEIN-RELATED"/>
    <property type="match status" value="1"/>
</dbReference>
<organism evidence="7 8">
    <name type="scientific">Candolleomyces eurysporus</name>
    <dbReference type="NCBI Taxonomy" id="2828524"/>
    <lineage>
        <taxon>Eukaryota</taxon>
        <taxon>Fungi</taxon>
        <taxon>Dikarya</taxon>
        <taxon>Basidiomycota</taxon>
        <taxon>Agaricomycotina</taxon>
        <taxon>Agaricomycetes</taxon>
        <taxon>Agaricomycetidae</taxon>
        <taxon>Agaricales</taxon>
        <taxon>Agaricineae</taxon>
        <taxon>Psathyrellaceae</taxon>
        <taxon>Candolleomyces</taxon>
    </lineage>
</organism>
<protein>
    <submittedName>
        <fullName evidence="7">Uncharacterized protein</fullName>
    </submittedName>
</protein>
<dbReference type="EMBL" id="JANBPK010000039">
    <property type="protein sequence ID" value="KAJ2936566.1"/>
    <property type="molecule type" value="Genomic_DNA"/>
</dbReference>
<feature type="transmembrane region" description="Helical" evidence="6">
    <location>
        <begin position="41"/>
        <end position="65"/>
    </location>
</feature>
<dbReference type="Proteomes" id="UP001140091">
    <property type="component" value="Unassembled WGS sequence"/>
</dbReference>
<evidence type="ECO:0000256" key="5">
    <source>
        <dbReference type="ARBA" id="ARBA00023136"/>
    </source>
</evidence>
<gene>
    <name evidence="7" type="ORF">H1R20_g519</name>
</gene>
<proteinExistence type="inferred from homology"/>
<evidence type="ECO:0000256" key="6">
    <source>
        <dbReference type="SAM" id="Phobius"/>
    </source>
</evidence>
<evidence type="ECO:0000256" key="1">
    <source>
        <dbReference type="ARBA" id="ARBA00004141"/>
    </source>
</evidence>
<feature type="transmembrane region" description="Helical" evidence="6">
    <location>
        <begin position="85"/>
        <end position="104"/>
    </location>
</feature>
<evidence type="ECO:0000313" key="8">
    <source>
        <dbReference type="Proteomes" id="UP001140091"/>
    </source>
</evidence>
<comment type="similarity">
    <text evidence="2">Belongs to the UPF0220 family.</text>
</comment>
<dbReference type="Pfam" id="PF05255">
    <property type="entry name" value="UPF0220"/>
    <property type="match status" value="1"/>
</dbReference>
<feature type="non-terminal residue" evidence="7">
    <location>
        <position position="183"/>
    </location>
</feature>
<comment type="subcellular location">
    <subcellularLocation>
        <location evidence="1">Membrane</location>
        <topology evidence="1">Multi-pass membrane protein</topology>
    </subcellularLocation>
</comment>
<name>A0A9W8JIW7_9AGAR</name>